<organism evidence="1 2">
    <name type="scientific">Penicillium capsulatum</name>
    <dbReference type="NCBI Taxonomy" id="69766"/>
    <lineage>
        <taxon>Eukaryota</taxon>
        <taxon>Fungi</taxon>
        <taxon>Dikarya</taxon>
        <taxon>Ascomycota</taxon>
        <taxon>Pezizomycotina</taxon>
        <taxon>Eurotiomycetes</taxon>
        <taxon>Eurotiomycetidae</taxon>
        <taxon>Eurotiales</taxon>
        <taxon>Aspergillaceae</taxon>
        <taxon>Penicillium</taxon>
    </lineage>
</organism>
<gene>
    <name evidence="1" type="ORF">N7492_006157</name>
</gene>
<evidence type="ECO:0000313" key="2">
    <source>
        <dbReference type="Proteomes" id="UP001146351"/>
    </source>
</evidence>
<proteinExistence type="predicted"/>
<comment type="caution">
    <text evidence="1">The sequence shown here is derived from an EMBL/GenBank/DDBJ whole genome shotgun (WGS) entry which is preliminary data.</text>
</comment>
<keyword evidence="2" id="KW-1185">Reference proteome</keyword>
<accession>A0A9W9I101</accession>
<reference evidence="1" key="2">
    <citation type="journal article" date="2023" name="IMA Fungus">
        <title>Comparative genomic study of the Penicillium genus elucidates a diverse pangenome and 15 lateral gene transfer events.</title>
        <authorList>
            <person name="Petersen C."/>
            <person name="Sorensen T."/>
            <person name="Nielsen M.R."/>
            <person name="Sondergaard T.E."/>
            <person name="Sorensen J.L."/>
            <person name="Fitzpatrick D.A."/>
            <person name="Frisvad J.C."/>
            <person name="Nielsen K.L."/>
        </authorList>
    </citation>
    <scope>NUCLEOTIDE SEQUENCE</scope>
    <source>
        <strain evidence="1">IBT 21917</strain>
    </source>
</reference>
<dbReference type="Proteomes" id="UP001146351">
    <property type="component" value="Unassembled WGS sequence"/>
</dbReference>
<dbReference type="EMBL" id="JAPQKO010000004">
    <property type="protein sequence ID" value="KAJ5165861.1"/>
    <property type="molecule type" value="Genomic_DNA"/>
</dbReference>
<name>A0A9W9I101_9EURO</name>
<reference evidence="1" key="1">
    <citation type="submission" date="2022-11" db="EMBL/GenBank/DDBJ databases">
        <authorList>
            <person name="Petersen C."/>
        </authorList>
    </citation>
    <scope>NUCLEOTIDE SEQUENCE</scope>
    <source>
        <strain evidence="1">IBT 21917</strain>
    </source>
</reference>
<sequence length="75" mass="7699">MGQIAVLVDHVLRGQGRDEVGCGIGQDVDDNDLGALGDCQGCAGARGAAGDDHNAVLEAWVDCEGVWLVHDVGLI</sequence>
<dbReference type="AlphaFoldDB" id="A0A9W9I101"/>
<evidence type="ECO:0000313" key="1">
    <source>
        <dbReference type="EMBL" id="KAJ5165861.1"/>
    </source>
</evidence>
<protein>
    <submittedName>
        <fullName evidence="1">Uncharacterized protein</fullName>
    </submittedName>
</protein>